<comment type="caution">
    <text evidence="1">The sequence shown here is derived from an EMBL/GenBank/DDBJ whole genome shotgun (WGS) entry which is preliminary data.</text>
</comment>
<dbReference type="AlphaFoldDB" id="A0A2R7UEX5"/>
<evidence type="ECO:0000313" key="1">
    <source>
        <dbReference type="EMBL" id="PTU49654.1"/>
    </source>
</evidence>
<name>A0A2R7UEX5_PSEDL</name>
<organism evidence="1 2">
    <name type="scientific">Pseudomonas plecoglossicida</name>
    <dbReference type="NCBI Taxonomy" id="70775"/>
    <lineage>
        <taxon>Bacteria</taxon>
        <taxon>Pseudomonadati</taxon>
        <taxon>Pseudomonadota</taxon>
        <taxon>Gammaproteobacteria</taxon>
        <taxon>Pseudomonadales</taxon>
        <taxon>Pseudomonadaceae</taxon>
        <taxon>Pseudomonas</taxon>
    </lineage>
</organism>
<proteinExistence type="predicted"/>
<accession>A0A2R7UEX5</accession>
<gene>
    <name evidence="1" type="ORF">DBB42_23545</name>
</gene>
<protein>
    <submittedName>
        <fullName evidence="1">Uncharacterized protein</fullName>
    </submittedName>
</protein>
<sequence length="68" mass="7335">MPAKQAPRWMARASPVFAGSPAPTGVAQDFQRQVPVPATTKSIPATPFSLARPTPTQVPVYLHLRKPD</sequence>
<dbReference type="Proteomes" id="UP000244874">
    <property type="component" value="Unassembled WGS sequence"/>
</dbReference>
<dbReference type="EMBL" id="QANO01000174">
    <property type="protein sequence ID" value="PTU49654.1"/>
    <property type="molecule type" value="Genomic_DNA"/>
</dbReference>
<reference evidence="1 2" key="1">
    <citation type="submission" date="2018-04" db="EMBL/GenBank/DDBJ databases">
        <authorList>
            <person name="Go L.Y."/>
            <person name="Mitchell J.A."/>
        </authorList>
    </citation>
    <scope>NUCLEOTIDE SEQUENCE [LARGE SCALE GENOMIC DNA]</scope>
    <source>
        <strain evidence="1 2">KCJK7865</strain>
    </source>
</reference>
<evidence type="ECO:0000313" key="2">
    <source>
        <dbReference type="Proteomes" id="UP000244874"/>
    </source>
</evidence>